<accession>A0A9W6PPL5</accession>
<proteinExistence type="predicted"/>
<dbReference type="SUPFAM" id="SSF47336">
    <property type="entry name" value="ACP-like"/>
    <property type="match status" value="1"/>
</dbReference>
<feature type="domain" description="Carrier" evidence="1">
    <location>
        <begin position="7"/>
        <end position="85"/>
    </location>
</feature>
<dbReference type="InterPro" id="IPR036736">
    <property type="entry name" value="ACP-like_sf"/>
</dbReference>
<evidence type="ECO:0000313" key="3">
    <source>
        <dbReference type="Proteomes" id="UP001165143"/>
    </source>
</evidence>
<reference evidence="2" key="1">
    <citation type="submission" date="2023-02" db="EMBL/GenBank/DDBJ databases">
        <title>Kitasatospora phosalacinea NBRC 14362.</title>
        <authorList>
            <person name="Ichikawa N."/>
            <person name="Sato H."/>
            <person name="Tonouchi N."/>
        </authorList>
    </citation>
    <scope>NUCLEOTIDE SEQUENCE</scope>
    <source>
        <strain evidence="2">NBRC 14362</strain>
    </source>
</reference>
<dbReference type="Gene3D" id="1.10.1200.10">
    <property type="entry name" value="ACP-like"/>
    <property type="match status" value="1"/>
</dbReference>
<dbReference type="Proteomes" id="UP001165143">
    <property type="component" value="Unassembled WGS sequence"/>
</dbReference>
<dbReference type="EMBL" id="BSRX01000062">
    <property type="protein sequence ID" value="GLW58892.1"/>
    <property type="molecule type" value="Genomic_DNA"/>
</dbReference>
<dbReference type="PROSITE" id="PS50075">
    <property type="entry name" value="CARRIER"/>
    <property type="match status" value="1"/>
</dbReference>
<sequence length="90" mass="10035">MPHGSVSDIVEVVIDFLAEYQDRQHEEIYQELTARGADLPVDSVLVVEILTRVEERYGVSIPADAEAGRSLRSVLAFAETVYNAIQEEQS</sequence>
<evidence type="ECO:0000313" key="2">
    <source>
        <dbReference type="EMBL" id="GLW58892.1"/>
    </source>
</evidence>
<organism evidence="2 3">
    <name type="scientific">Kitasatospora phosalacinea</name>
    <dbReference type="NCBI Taxonomy" id="2065"/>
    <lineage>
        <taxon>Bacteria</taxon>
        <taxon>Bacillati</taxon>
        <taxon>Actinomycetota</taxon>
        <taxon>Actinomycetes</taxon>
        <taxon>Kitasatosporales</taxon>
        <taxon>Streptomycetaceae</taxon>
        <taxon>Kitasatospora</taxon>
    </lineage>
</organism>
<dbReference type="AlphaFoldDB" id="A0A9W6PPL5"/>
<dbReference type="InterPro" id="IPR009081">
    <property type="entry name" value="PP-bd_ACP"/>
</dbReference>
<comment type="caution">
    <text evidence="2">The sequence shown here is derived from an EMBL/GenBank/DDBJ whole genome shotgun (WGS) entry which is preliminary data.</text>
</comment>
<protein>
    <recommendedName>
        <fullName evidence="1">Carrier domain-containing protein</fullName>
    </recommendedName>
</protein>
<gene>
    <name evidence="2" type="ORF">Kpho01_69020</name>
</gene>
<dbReference type="Pfam" id="PF00550">
    <property type="entry name" value="PP-binding"/>
    <property type="match status" value="1"/>
</dbReference>
<evidence type="ECO:0000259" key="1">
    <source>
        <dbReference type="PROSITE" id="PS50075"/>
    </source>
</evidence>
<name>A0A9W6PPL5_9ACTN</name>